<gene>
    <name evidence="5 6" type="primary">tatC</name>
    <name evidence="6" type="ordered locus">Minf_0836</name>
</gene>
<dbReference type="PANTHER" id="PTHR30371:SF0">
    <property type="entry name" value="SEC-INDEPENDENT PROTEIN TRANSLOCASE PROTEIN TATC, CHLOROPLASTIC-RELATED"/>
    <property type="match status" value="1"/>
</dbReference>
<dbReference type="STRING" id="481448.Minf_0836"/>
<dbReference type="AlphaFoldDB" id="B3E195"/>
<dbReference type="KEGG" id="min:Minf_0836"/>
<dbReference type="HOGENOM" id="CLU_031942_3_0_0"/>
<keyword evidence="5" id="KW-0811">Translocation</keyword>
<evidence type="ECO:0000256" key="1">
    <source>
        <dbReference type="ARBA" id="ARBA00004141"/>
    </source>
</evidence>
<dbReference type="GO" id="GO:0043953">
    <property type="term" value="P:protein transport by the Tat complex"/>
    <property type="evidence" value="ECO:0007669"/>
    <property type="project" value="UniProtKB-UniRule"/>
</dbReference>
<protein>
    <recommendedName>
        <fullName evidence="5">Sec-independent protein translocase protein TatC</fullName>
    </recommendedName>
</protein>
<keyword evidence="5" id="KW-0813">Transport</keyword>
<feature type="transmembrane region" description="Helical" evidence="5">
    <location>
        <begin position="21"/>
        <end position="41"/>
    </location>
</feature>
<keyword evidence="5" id="KW-0653">Protein transport</keyword>
<comment type="function">
    <text evidence="5">Part of the twin-arginine translocation (Tat) system that transports large folded proteins containing a characteristic twin-arginine motif in their signal peptide across membranes.</text>
</comment>
<dbReference type="GO" id="GO:0065002">
    <property type="term" value="P:intracellular protein transmembrane transport"/>
    <property type="evidence" value="ECO:0007669"/>
    <property type="project" value="TreeGrafter"/>
</dbReference>
<keyword evidence="2 5" id="KW-0812">Transmembrane</keyword>
<evidence type="ECO:0000256" key="4">
    <source>
        <dbReference type="ARBA" id="ARBA00023136"/>
    </source>
</evidence>
<sequence>MTTMKYYEEKPFLEHLEDLRWVIIKSLLALGGGSLICFIETKPLMAILLKPLKSAGEDPQKVLRVLGVVDPFSVQLQLSLLGGLVLSLPFILYFVAQFIIPGLTPSELRLLFPIFSVGALLFVGGILFSYFILLPQTLQFFSAYNKWMGVQTDWTLQNYSNFVVQMLISFGLAFELPLVVILLGILGILQSATLSRYRRHAIVIIVVAAACITPTSDPLSLFLLAAPMYLLYECSLWVLKAIEARKRTQKDRAIEKGDVIP</sequence>
<dbReference type="Pfam" id="PF00902">
    <property type="entry name" value="TatC"/>
    <property type="match status" value="1"/>
</dbReference>
<comment type="subunit">
    <text evidence="5">Forms a complex with TatA.</text>
</comment>
<dbReference type="Proteomes" id="UP000009149">
    <property type="component" value="Chromosome"/>
</dbReference>
<comment type="caution">
    <text evidence="5">Lacks conserved residue(s) required for the propagation of feature annotation.</text>
</comment>
<keyword evidence="5" id="KW-0997">Cell inner membrane</keyword>
<keyword evidence="3 5" id="KW-1133">Transmembrane helix</keyword>
<dbReference type="NCBIfam" id="TIGR00945">
    <property type="entry name" value="tatC"/>
    <property type="match status" value="1"/>
</dbReference>
<dbReference type="eggNOG" id="COG0805">
    <property type="taxonomic scope" value="Bacteria"/>
</dbReference>
<name>B3E195_METI4</name>
<dbReference type="GO" id="GO:0033281">
    <property type="term" value="C:TAT protein transport complex"/>
    <property type="evidence" value="ECO:0007669"/>
    <property type="project" value="UniProtKB-UniRule"/>
</dbReference>
<dbReference type="GO" id="GO:0009977">
    <property type="term" value="F:proton motive force dependent protein transmembrane transporter activity"/>
    <property type="evidence" value="ECO:0007669"/>
    <property type="project" value="TreeGrafter"/>
</dbReference>
<organism evidence="6 7">
    <name type="scientific">Methylacidiphilum infernorum (isolate V4)</name>
    <name type="common">Methylokorus infernorum (strain V4)</name>
    <dbReference type="NCBI Taxonomy" id="481448"/>
    <lineage>
        <taxon>Bacteria</taxon>
        <taxon>Pseudomonadati</taxon>
        <taxon>Verrucomicrobiota</taxon>
        <taxon>Methylacidiphilae</taxon>
        <taxon>Methylacidiphilales</taxon>
        <taxon>Methylacidiphilaceae</taxon>
        <taxon>Methylacidiphilum (ex Ratnadevi et al. 2023)</taxon>
    </lineage>
</organism>
<feature type="transmembrane region" description="Helical" evidence="5">
    <location>
        <begin position="108"/>
        <end position="133"/>
    </location>
</feature>
<comment type="similarity">
    <text evidence="5">Belongs to the TatC family.</text>
</comment>
<feature type="transmembrane region" description="Helical" evidence="5">
    <location>
        <begin position="76"/>
        <end position="96"/>
    </location>
</feature>
<evidence type="ECO:0000313" key="6">
    <source>
        <dbReference type="EMBL" id="ACD82891.1"/>
    </source>
</evidence>
<dbReference type="EMBL" id="CP000975">
    <property type="protein sequence ID" value="ACD82891.1"/>
    <property type="molecule type" value="Genomic_DNA"/>
</dbReference>
<accession>B3E195</accession>
<feature type="transmembrane region" description="Helical" evidence="5">
    <location>
        <begin position="162"/>
        <end position="188"/>
    </location>
</feature>
<dbReference type="PRINTS" id="PR01840">
    <property type="entry name" value="TATCFAMILY"/>
</dbReference>
<dbReference type="PANTHER" id="PTHR30371">
    <property type="entry name" value="SEC-INDEPENDENT PROTEIN TRANSLOCASE PROTEIN TATC"/>
    <property type="match status" value="1"/>
</dbReference>
<keyword evidence="5" id="KW-1003">Cell membrane</keyword>
<reference evidence="6 7" key="1">
    <citation type="journal article" date="2008" name="Biol. Direct">
        <title>Complete genome sequence of the extremely acidophilic methanotroph isolate V4, Methylacidiphilum infernorum, a representative of the bacterial phylum Verrucomicrobia.</title>
        <authorList>
            <person name="Hou S."/>
            <person name="Makarova K.S."/>
            <person name="Saw J.H."/>
            <person name="Senin P."/>
            <person name="Ly B.V."/>
            <person name="Zhou Z."/>
            <person name="Ren Y."/>
            <person name="Wang J."/>
            <person name="Galperin M.Y."/>
            <person name="Omelchenko M.V."/>
            <person name="Wolf Y.I."/>
            <person name="Yutin N."/>
            <person name="Koonin E.V."/>
            <person name="Stott M.B."/>
            <person name="Mountain B.W."/>
            <person name="Crowe M.A."/>
            <person name="Smirnova A.V."/>
            <person name="Dunfield P.F."/>
            <person name="Feng L."/>
            <person name="Wang L."/>
            <person name="Alam M."/>
        </authorList>
    </citation>
    <scope>NUCLEOTIDE SEQUENCE [LARGE SCALE GENOMIC DNA]</scope>
    <source>
        <strain evidence="7">Isolate V4</strain>
    </source>
</reference>
<feature type="transmembrane region" description="Helical" evidence="5">
    <location>
        <begin position="200"/>
        <end position="216"/>
    </location>
</feature>
<evidence type="ECO:0000256" key="2">
    <source>
        <dbReference type="ARBA" id="ARBA00022692"/>
    </source>
</evidence>
<keyword evidence="4 5" id="KW-0472">Membrane</keyword>
<evidence type="ECO:0000313" key="7">
    <source>
        <dbReference type="Proteomes" id="UP000009149"/>
    </source>
</evidence>
<dbReference type="InterPro" id="IPR002033">
    <property type="entry name" value="TatC"/>
</dbReference>
<proteinExistence type="inferred from homology"/>
<comment type="subcellular location">
    <subcellularLocation>
        <location evidence="5">Cell inner membrane</location>
        <topology evidence="5">Multi-pass membrane protein</topology>
    </subcellularLocation>
    <subcellularLocation>
        <location evidence="1">Membrane</location>
        <topology evidence="1">Multi-pass membrane protein</topology>
    </subcellularLocation>
</comment>
<dbReference type="HAMAP" id="MF_00902">
    <property type="entry name" value="TatC"/>
    <property type="match status" value="1"/>
</dbReference>
<evidence type="ECO:0000256" key="5">
    <source>
        <dbReference type="HAMAP-Rule" id="MF_00902"/>
    </source>
</evidence>
<evidence type="ECO:0000256" key="3">
    <source>
        <dbReference type="ARBA" id="ARBA00022989"/>
    </source>
</evidence>